<gene>
    <name evidence="3" type="ORF">g.51130</name>
</gene>
<dbReference type="Pfam" id="PF23361">
    <property type="entry name" value="BBS7_pf"/>
    <property type="match status" value="1"/>
</dbReference>
<proteinExistence type="predicted"/>
<dbReference type="EMBL" id="GEBQ01022130">
    <property type="protein sequence ID" value="JAT17847.1"/>
    <property type="molecule type" value="Transcribed_RNA"/>
</dbReference>
<sequence>NSLQLKGNFSVAEMHSWVSNCLPEVPEKPPLGEKVSYIFTSVLMLSMLHCTYSKGEAEFLSDNVTTIGILKDVITKEATKKKIKLEISTSMNEESAASVLRRLDSRLVSEATLARQVGLLDALRELESVEGREFLSPEYQEILDNQRQLTARHSSQ</sequence>
<feature type="non-terminal residue" evidence="3">
    <location>
        <position position="156"/>
    </location>
</feature>
<accession>A0A1B6L2B8</accession>
<feature type="domain" description="BBS7 platform" evidence="2">
    <location>
        <begin position="1"/>
        <end position="89"/>
    </location>
</feature>
<dbReference type="InterPro" id="IPR056335">
    <property type="entry name" value="BBS7_hairpin"/>
</dbReference>
<feature type="domain" description="BBS7 helical hairpin" evidence="1">
    <location>
        <begin position="93"/>
        <end position="156"/>
    </location>
</feature>
<dbReference type="PANTHER" id="PTHR16074:SF4">
    <property type="entry name" value="BARDET-BIEDL SYNDROME 7 PROTEIN"/>
    <property type="match status" value="1"/>
</dbReference>
<evidence type="ECO:0000313" key="3">
    <source>
        <dbReference type="EMBL" id="JAT17847.1"/>
    </source>
</evidence>
<dbReference type="GO" id="GO:0005930">
    <property type="term" value="C:axoneme"/>
    <property type="evidence" value="ECO:0007669"/>
    <property type="project" value="TreeGrafter"/>
</dbReference>
<dbReference type="GO" id="GO:0016020">
    <property type="term" value="C:membrane"/>
    <property type="evidence" value="ECO:0007669"/>
    <property type="project" value="TreeGrafter"/>
</dbReference>
<dbReference type="Pfam" id="PF23349">
    <property type="entry name" value="BBS7_hp"/>
    <property type="match status" value="1"/>
</dbReference>
<dbReference type="GO" id="GO:0060271">
    <property type="term" value="P:cilium assembly"/>
    <property type="evidence" value="ECO:0007669"/>
    <property type="project" value="TreeGrafter"/>
</dbReference>
<organism evidence="3">
    <name type="scientific">Graphocephala atropunctata</name>
    <dbReference type="NCBI Taxonomy" id="36148"/>
    <lineage>
        <taxon>Eukaryota</taxon>
        <taxon>Metazoa</taxon>
        <taxon>Ecdysozoa</taxon>
        <taxon>Arthropoda</taxon>
        <taxon>Hexapoda</taxon>
        <taxon>Insecta</taxon>
        <taxon>Pterygota</taxon>
        <taxon>Neoptera</taxon>
        <taxon>Paraneoptera</taxon>
        <taxon>Hemiptera</taxon>
        <taxon>Auchenorrhyncha</taxon>
        <taxon>Membracoidea</taxon>
        <taxon>Cicadellidae</taxon>
        <taxon>Cicadellinae</taxon>
        <taxon>Cicadellini</taxon>
        <taxon>Graphocephala</taxon>
    </lineage>
</organism>
<feature type="non-terminal residue" evidence="3">
    <location>
        <position position="1"/>
    </location>
</feature>
<dbReference type="GO" id="GO:0008104">
    <property type="term" value="P:intracellular protein localization"/>
    <property type="evidence" value="ECO:0007669"/>
    <property type="project" value="TreeGrafter"/>
</dbReference>
<dbReference type="GO" id="GO:0034464">
    <property type="term" value="C:BBSome"/>
    <property type="evidence" value="ECO:0007669"/>
    <property type="project" value="TreeGrafter"/>
</dbReference>
<reference evidence="3" key="1">
    <citation type="submission" date="2015-11" db="EMBL/GenBank/DDBJ databases">
        <title>De novo transcriptome assembly of four potential Pierce s Disease insect vectors from Arizona vineyards.</title>
        <authorList>
            <person name="Tassone E.E."/>
        </authorList>
    </citation>
    <scope>NUCLEOTIDE SEQUENCE</scope>
</reference>
<evidence type="ECO:0000259" key="2">
    <source>
        <dbReference type="Pfam" id="PF23361"/>
    </source>
</evidence>
<dbReference type="GO" id="GO:0036064">
    <property type="term" value="C:ciliary basal body"/>
    <property type="evidence" value="ECO:0007669"/>
    <property type="project" value="TreeGrafter"/>
</dbReference>
<evidence type="ECO:0000259" key="1">
    <source>
        <dbReference type="Pfam" id="PF23349"/>
    </source>
</evidence>
<dbReference type="AlphaFoldDB" id="A0A1B6L2B8"/>
<protein>
    <submittedName>
        <fullName evidence="3">Uncharacterized protein</fullName>
    </submittedName>
</protein>
<dbReference type="PANTHER" id="PTHR16074">
    <property type="entry name" value="BARDET-BIEDL SYNDROME 7 PROTEIN"/>
    <property type="match status" value="1"/>
</dbReference>
<dbReference type="InterPro" id="IPR056333">
    <property type="entry name" value="BBS7_pf_dom"/>
</dbReference>
<dbReference type="GO" id="GO:0043005">
    <property type="term" value="C:neuron projection"/>
    <property type="evidence" value="ECO:0007669"/>
    <property type="project" value="TreeGrafter"/>
</dbReference>
<name>A0A1B6L2B8_9HEMI</name>